<name>A0A7W9ZHJ2_NOVIT</name>
<organism evidence="1 2">
    <name type="scientific">Novispirillum itersonii</name>
    <name type="common">Aquaspirillum itersonii</name>
    <dbReference type="NCBI Taxonomy" id="189"/>
    <lineage>
        <taxon>Bacteria</taxon>
        <taxon>Pseudomonadati</taxon>
        <taxon>Pseudomonadota</taxon>
        <taxon>Alphaproteobacteria</taxon>
        <taxon>Rhodospirillales</taxon>
        <taxon>Novispirillaceae</taxon>
        <taxon>Novispirillum</taxon>
    </lineage>
</organism>
<dbReference type="EMBL" id="JACIIX010000012">
    <property type="protein sequence ID" value="MBB6211597.1"/>
    <property type="molecule type" value="Genomic_DNA"/>
</dbReference>
<gene>
    <name evidence="1" type="ORF">FHS48_003038</name>
</gene>
<dbReference type="AlphaFoldDB" id="A0A7W9ZHJ2"/>
<evidence type="ECO:0000313" key="1">
    <source>
        <dbReference type="EMBL" id="MBB6211597.1"/>
    </source>
</evidence>
<accession>A0A7W9ZHJ2</accession>
<proteinExistence type="predicted"/>
<keyword evidence="2" id="KW-1185">Reference proteome</keyword>
<dbReference type="RefSeq" id="WP_184264516.1">
    <property type="nucleotide sequence ID" value="NZ_JACIIX010000012.1"/>
</dbReference>
<dbReference type="Proteomes" id="UP000544872">
    <property type="component" value="Unassembled WGS sequence"/>
</dbReference>
<evidence type="ECO:0008006" key="3">
    <source>
        <dbReference type="Google" id="ProtNLM"/>
    </source>
</evidence>
<protein>
    <recommendedName>
        <fullName evidence="3">DUF4157 domain-containing protein</fullName>
    </recommendedName>
</protein>
<comment type="caution">
    <text evidence="1">The sequence shown here is derived from an EMBL/GenBank/DDBJ whole genome shotgun (WGS) entry which is preliminary data.</text>
</comment>
<sequence>MTGGRRALAALLLVPVLVSALVSVSGPLRAADAPVLVIDPLAVARALTRSCSAPFDLMVQPLLDYCDTWDGRNDDPELIAEARATLIRLGLTDAALFDGLEISWCPLQRVNGMAPRANRVLLNPSYKSRPVDLVALLGHEMVHIRQYRDWGEEQFRCRYGREIAGGHGMQRANPIEREAYEEEDGIRAHLRLELARPLTAAENGASARCRSGEGSCFLPSARPVGSACGCPSEIGLSPGTVY</sequence>
<evidence type="ECO:0000313" key="2">
    <source>
        <dbReference type="Proteomes" id="UP000544872"/>
    </source>
</evidence>
<reference evidence="1 2" key="1">
    <citation type="submission" date="2020-08" db="EMBL/GenBank/DDBJ databases">
        <title>Genomic Encyclopedia of Type Strains, Phase IV (KMG-IV): sequencing the most valuable type-strain genomes for metagenomic binning, comparative biology and taxonomic classification.</title>
        <authorList>
            <person name="Goeker M."/>
        </authorList>
    </citation>
    <scope>NUCLEOTIDE SEQUENCE [LARGE SCALE GENOMIC DNA]</scope>
    <source>
        <strain evidence="1 2">DSM 11590</strain>
    </source>
</reference>